<dbReference type="EMBL" id="UAUF01000010">
    <property type="protein sequence ID" value="SPZ05239.1"/>
    <property type="molecule type" value="Genomic_DNA"/>
</dbReference>
<proteinExistence type="predicted"/>
<accession>A0A2X2EAM8</accession>
<dbReference type="Proteomes" id="UP000250443">
    <property type="component" value="Unassembled WGS sequence"/>
</dbReference>
<gene>
    <name evidence="1" type="ORF">NCTC11842_01664</name>
</gene>
<evidence type="ECO:0000313" key="2">
    <source>
        <dbReference type="Proteomes" id="UP000250443"/>
    </source>
</evidence>
<protein>
    <submittedName>
        <fullName evidence="1">Uncharacterized protein</fullName>
    </submittedName>
</protein>
<organism evidence="1 2">
    <name type="scientific">Pseudomonas luteola</name>
    <dbReference type="NCBI Taxonomy" id="47886"/>
    <lineage>
        <taxon>Bacteria</taxon>
        <taxon>Pseudomonadati</taxon>
        <taxon>Pseudomonadota</taxon>
        <taxon>Gammaproteobacteria</taxon>
        <taxon>Pseudomonadales</taxon>
        <taxon>Pseudomonadaceae</taxon>
        <taxon>Pseudomonas</taxon>
    </lineage>
</organism>
<sequence length="167" mass="18627">MTAKQRFNKANIAQAVMSSVHWTRGISAIRGQFLAESWTVRFGFIVLMPFVANAQGQAFTNQAEQPSQAERLAMQYGEFDCGVLTADAKSQQADDNQKLYCQYLTESILSGCGNNNNCLTYQGWASSLPLSIKPGSSTFEDDLKVRADGFRRSYTDSSKGTEQYRYE</sequence>
<dbReference type="RefSeq" id="WP_112297699.1">
    <property type="nucleotide sequence ID" value="NZ_DAMAAI010000024.1"/>
</dbReference>
<evidence type="ECO:0000313" key="1">
    <source>
        <dbReference type="EMBL" id="SPZ05239.1"/>
    </source>
</evidence>
<reference evidence="1 2" key="1">
    <citation type="submission" date="2018-06" db="EMBL/GenBank/DDBJ databases">
        <authorList>
            <consortium name="Pathogen Informatics"/>
            <person name="Doyle S."/>
        </authorList>
    </citation>
    <scope>NUCLEOTIDE SEQUENCE [LARGE SCALE GENOMIC DNA]</scope>
    <source>
        <strain evidence="1 2">NCTC11842</strain>
    </source>
</reference>
<dbReference type="AlphaFoldDB" id="A0A2X2EAM8"/>
<name>A0A2X2EAM8_PSELU</name>